<evidence type="ECO:0000313" key="2">
    <source>
        <dbReference type="EMBL" id="QSB13657.1"/>
    </source>
</evidence>
<feature type="signal peptide" evidence="1">
    <location>
        <begin position="1"/>
        <end position="20"/>
    </location>
</feature>
<evidence type="ECO:0000256" key="1">
    <source>
        <dbReference type="SAM" id="SignalP"/>
    </source>
</evidence>
<keyword evidence="1" id="KW-0732">Signal</keyword>
<dbReference type="AlphaFoldDB" id="A0A895Y7G4"/>
<dbReference type="PROSITE" id="PS51257">
    <property type="entry name" value="PROKAR_LIPOPROTEIN"/>
    <property type="match status" value="1"/>
</dbReference>
<evidence type="ECO:0000313" key="3">
    <source>
        <dbReference type="Proteomes" id="UP000662857"/>
    </source>
</evidence>
<dbReference type="KEGG" id="nhy:JQS43_19055"/>
<dbReference type="EMBL" id="CP070499">
    <property type="protein sequence ID" value="QSB13657.1"/>
    <property type="molecule type" value="Genomic_DNA"/>
</dbReference>
<sequence>MRIRTSLVAVAVAAATAACSGDDAGTGEDDSRFATTIENALERARELGASDVQIELLEEAQRAGEVSFEVYNEAIERSLRCLREQGFEPDEGYVTHNQGYPFRLYGVPTEAEDADAVEFAPGATVHRCVADHSHWIEVAYQNQPSSVEAAESHQRAVYEPHRDAIVACALEEGIDIDPDGDILEIVGRSIAAYNEGETEVYCTDGIS</sequence>
<accession>A0A895Y7G4</accession>
<reference evidence="2" key="1">
    <citation type="submission" date="2021-02" db="EMBL/GenBank/DDBJ databases">
        <title>Natrosporangium hydrolyticum gen. nov., sp. nov, a haloalkaliphilic actinobacterium from a soda solonchak soil.</title>
        <authorList>
            <person name="Sorokin D.Y."/>
            <person name="Khijniak T.V."/>
            <person name="Zakharycheva A.P."/>
            <person name="Boueva O.V."/>
            <person name="Ariskina E.V."/>
            <person name="Hahnke R.L."/>
            <person name="Bunk B."/>
            <person name="Sproer C."/>
            <person name="Schumann P."/>
            <person name="Evtushenko L.I."/>
            <person name="Kublanov I.V."/>
        </authorList>
    </citation>
    <scope>NUCLEOTIDE SEQUENCE</scope>
    <source>
        <strain evidence="2">DSM 106523</strain>
    </source>
</reference>
<feature type="chain" id="PRO_5038643755" description="Lipoprotein" evidence="1">
    <location>
        <begin position="21"/>
        <end position="207"/>
    </location>
</feature>
<evidence type="ECO:0008006" key="4">
    <source>
        <dbReference type="Google" id="ProtNLM"/>
    </source>
</evidence>
<name>A0A895Y7G4_9ACTN</name>
<dbReference type="Proteomes" id="UP000662857">
    <property type="component" value="Chromosome"/>
</dbReference>
<organism evidence="2 3">
    <name type="scientific">Natronosporangium hydrolyticum</name>
    <dbReference type="NCBI Taxonomy" id="2811111"/>
    <lineage>
        <taxon>Bacteria</taxon>
        <taxon>Bacillati</taxon>
        <taxon>Actinomycetota</taxon>
        <taxon>Actinomycetes</taxon>
        <taxon>Micromonosporales</taxon>
        <taxon>Micromonosporaceae</taxon>
        <taxon>Natronosporangium</taxon>
    </lineage>
</organism>
<keyword evidence="3" id="KW-1185">Reference proteome</keyword>
<proteinExistence type="predicted"/>
<dbReference type="RefSeq" id="WP_239675755.1">
    <property type="nucleotide sequence ID" value="NZ_CP070499.1"/>
</dbReference>
<protein>
    <recommendedName>
        <fullName evidence="4">Lipoprotein</fullName>
    </recommendedName>
</protein>
<gene>
    <name evidence="2" type="ORF">JQS43_19055</name>
</gene>